<evidence type="ECO:0000256" key="3">
    <source>
        <dbReference type="ARBA" id="ARBA00023125"/>
    </source>
</evidence>
<dbReference type="PROSITE" id="PS50931">
    <property type="entry name" value="HTH_LYSR"/>
    <property type="match status" value="1"/>
</dbReference>
<keyword evidence="2" id="KW-0805">Transcription regulation</keyword>
<dbReference type="EMBL" id="JACHHN010000004">
    <property type="protein sequence ID" value="MBB5191562.1"/>
    <property type="molecule type" value="Genomic_DNA"/>
</dbReference>
<name>A0A840RH00_9NEIS</name>
<dbReference type="Gene3D" id="3.40.190.10">
    <property type="entry name" value="Periplasmic binding protein-like II"/>
    <property type="match status" value="2"/>
</dbReference>
<dbReference type="InterPro" id="IPR058163">
    <property type="entry name" value="LysR-type_TF_proteobact-type"/>
</dbReference>
<evidence type="ECO:0000259" key="5">
    <source>
        <dbReference type="PROSITE" id="PS50931"/>
    </source>
</evidence>
<gene>
    <name evidence="6" type="ORF">HNQ50_002292</name>
</gene>
<dbReference type="GO" id="GO:0006351">
    <property type="term" value="P:DNA-templated transcription"/>
    <property type="evidence" value="ECO:0007669"/>
    <property type="project" value="TreeGrafter"/>
</dbReference>
<evidence type="ECO:0000256" key="2">
    <source>
        <dbReference type="ARBA" id="ARBA00023015"/>
    </source>
</evidence>
<evidence type="ECO:0000313" key="7">
    <source>
        <dbReference type="Proteomes" id="UP000543030"/>
    </source>
</evidence>
<dbReference type="GO" id="GO:0043565">
    <property type="term" value="F:sequence-specific DNA binding"/>
    <property type="evidence" value="ECO:0007669"/>
    <property type="project" value="TreeGrafter"/>
</dbReference>
<keyword evidence="3" id="KW-0238">DNA-binding</keyword>
<dbReference type="Gene3D" id="1.10.10.10">
    <property type="entry name" value="Winged helix-like DNA-binding domain superfamily/Winged helix DNA-binding domain"/>
    <property type="match status" value="1"/>
</dbReference>
<dbReference type="InterPro" id="IPR000847">
    <property type="entry name" value="LysR_HTH_N"/>
</dbReference>
<dbReference type="FunFam" id="1.10.10.10:FF:000038">
    <property type="entry name" value="Glycine cleavage system transcriptional activator"/>
    <property type="match status" value="1"/>
</dbReference>
<dbReference type="Proteomes" id="UP000543030">
    <property type="component" value="Unassembled WGS sequence"/>
</dbReference>
<dbReference type="NCBIfam" id="NF008352">
    <property type="entry name" value="PRK11139.1"/>
    <property type="match status" value="1"/>
</dbReference>
<protein>
    <submittedName>
        <fullName evidence="6">LysR family glycine cleavage system transcriptional activator</fullName>
    </submittedName>
</protein>
<dbReference type="SUPFAM" id="SSF53850">
    <property type="entry name" value="Periplasmic binding protein-like II"/>
    <property type="match status" value="1"/>
</dbReference>
<evidence type="ECO:0000256" key="1">
    <source>
        <dbReference type="ARBA" id="ARBA00009437"/>
    </source>
</evidence>
<dbReference type="SUPFAM" id="SSF46785">
    <property type="entry name" value="Winged helix' DNA-binding domain"/>
    <property type="match status" value="1"/>
</dbReference>
<evidence type="ECO:0000256" key="4">
    <source>
        <dbReference type="ARBA" id="ARBA00023163"/>
    </source>
</evidence>
<dbReference type="AlphaFoldDB" id="A0A840RH00"/>
<feature type="domain" description="HTH lysR-type" evidence="5">
    <location>
        <begin position="12"/>
        <end position="69"/>
    </location>
</feature>
<keyword evidence="4" id="KW-0804">Transcription</keyword>
<dbReference type="Pfam" id="PF00126">
    <property type="entry name" value="HTH_1"/>
    <property type="match status" value="1"/>
</dbReference>
<dbReference type="Pfam" id="PF03466">
    <property type="entry name" value="LysR_substrate"/>
    <property type="match status" value="1"/>
</dbReference>
<dbReference type="PANTHER" id="PTHR30537">
    <property type="entry name" value="HTH-TYPE TRANSCRIPTIONAL REGULATOR"/>
    <property type="match status" value="1"/>
</dbReference>
<comment type="similarity">
    <text evidence="1">Belongs to the LysR transcriptional regulatory family.</text>
</comment>
<dbReference type="CDD" id="cd08432">
    <property type="entry name" value="PBP2_GcdR_TrpI_HvrB_AmpR_like"/>
    <property type="match status" value="1"/>
</dbReference>
<dbReference type="InterPro" id="IPR036388">
    <property type="entry name" value="WH-like_DNA-bd_sf"/>
</dbReference>
<dbReference type="PANTHER" id="PTHR30537:SF79">
    <property type="entry name" value="TRANSCRIPTIONAL REGULATOR-RELATED"/>
    <property type="match status" value="1"/>
</dbReference>
<comment type="caution">
    <text evidence="6">The sequence shown here is derived from an EMBL/GenBank/DDBJ whole genome shotgun (WGS) entry which is preliminary data.</text>
</comment>
<evidence type="ECO:0000313" key="6">
    <source>
        <dbReference type="EMBL" id="MBB5191562.1"/>
    </source>
</evidence>
<sequence>MDSPLKPPGRLPSLSALRAFEAAARLGNLARAADELFVTHGAISHQIKTLESQLGFRLFSRNGRGVTLTTPGQRLANILNGAFNDIAGEIAAIAQEQQRPRLVITCLPSFAAKWLTPRLGEFISKYPDVELWIRSTKTPENLVAEEIDLGIRVGEGKWPSVHLEHLMDDEFVVVASPNLPGGLPMTPADLLGRVLLRSDTEPWERWFAAAGITGAPTLGSMVFNDSALLVQAAAQGQGVGLARASLIQPELAAGTLVQLFDLRVRMPGAYWIVTPDAPPWRPAVHTFVDWLKTKVAEGGTPSL</sequence>
<dbReference type="GO" id="GO:0003700">
    <property type="term" value="F:DNA-binding transcription factor activity"/>
    <property type="evidence" value="ECO:0007669"/>
    <property type="project" value="InterPro"/>
</dbReference>
<dbReference type="PRINTS" id="PR00039">
    <property type="entry name" value="HTHLYSR"/>
</dbReference>
<keyword evidence="7" id="KW-1185">Reference proteome</keyword>
<accession>A0A840RH00</accession>
<dbReference type="InterPro" id="IPR036390">
    <property type="entry name" value="WH_DNA-bd_sf"/>
</dbReference>
<reference evidence="6 7" key="1">
    <citation type="submission" date="2020-08" db="EMBL/GenBank/DDBJ databases">
        <title>Genomic Encyclopedia of Type Strains, Phase IV (KMG-IV): sequencing the most valuable type-strain genomes for metagenomic binning, comparative biology and taxonomic classification.</title>
        <authorList>
            <person name="Goeker M."/>
        </authorList>
    </citation>
    <scope>NUCLEOTIDE SEQUENCE [LARGE SCALE GENOMIC DNA]</scope>
    <source>
        <strain evidence="6 7">DSM 18233</strain>
    </source>
</reference>
<dbReference type="InterPro" id="IPR005119">
    <property type="entry name" value="LysR_subst-bd"/>
</dbReference>
<organism evidence="6 7">
    <name type="scientific">Silvimonas terrae</name>
    <dbReference type="NCBI Taxonomy" id="300266"/>
    <lineage>
        <taxon>Bacteria</taxon>
        <taxon>Pseudomonadati</taxon>
        <taxon>Pseudomonadota</taxon>
        <taxon>Betaproteobacteria</taxon>
        <taxon>Neisseriales</taxon>
        <taxon>Chitinibacteraceae</taxon>
        <taxon>Silvimonas</taxon>
    </lineage>
</organism>
<proteinExistence type="inferred from homology"/>
<dbReference type="RefSeq" id="WP_184100700.1">
    <property type="nucleotide sequence ID" value="NZ_JACHHN010000004.1"/>
</dbReference>